<evidence type="ECO:0000313" key="3">
    <source>
        <dbReference type="Proteomes" id="UP000070700"/>
    </source>
</evidence>
<evidence type="ECO:0000259" key="1">
    <source>
        <dbReference type="Pfam" id="PF00144"/>
    </source>
</evidence>
<dbReference type="Gene3D" id="3.40.710.10">
    <property type="entry name" value="DD-peptidase/beta-lactamase superfamily"/>
    <property type="match status" value="1"/>
</dbReference>
<dbReference type="SUPFAM" id="SSF56601">
    <property type="entry name" value="beta-lactamase/transpeptidase-like"/>
    <property type="match status" value="1"/>
</dbReference>
<accession>A0A132B645</accession>
<dbReference type="OrthoDB" id="5946976at2759"/>
<dbReference type="GeneID" id="28822268"/>
<dbReference type="AlphaFoldDB" id="A0A132B645"/>
<reference evidence="2 3" key="1">
    <citation type="submission" date="2015-10" db="EMBL/GenBank/DDBJ databases">
        <title>Full genome of DAOMC 229536 Phialocephala scopiformis, a fungal endophyte of spruce producing the potent anti-insectan compound rugulosin.</title>
        <authorList>
            <consortium name="DOE Joint Genome Institute"/>
            <person name="Walker A.K."/>
            <person name="Frasz S.L."/>
            <person name="Seifert K.A."/>
            <person name="Miller J.D."/>
            <person name="Mondo S.J."/>
            <person name="Labutti K."/>
            <person name="Lipzen A."/>
            <person name="Dockter R."/>
            <person name="Kennedy M."/>
            <person name="Grigoriev I.V."/>
            <person name="Spatafora J.W."/>
        </authorList>
    </citation>
    <scope>NUCLEOTIDE SEQUENCE [LARGE SCALE GENOMIC DNA]</scope>
    <source>
        <strain evidence="2 3">CBS 120377</strain>
    </source>
</reference>
<dbReference type="PANTHER" id="PTHR43283">
    <property type="entry name" value="BETA-LACTAMASE-RELATED"/>
    <property type="match status" value="1"/>
</dbReference>
<dbReference type="EMBL" id="KQ947438">
    <property type="protein sequence ID" value="KUJ07886.1"/>
    <property type="molecule type" value="Genomic_DNA"/>
</dbReference>
<name>A0A132B645_MOLSC</name>
<dbReference type="PANTHER" id="PTHR43283:SF3">
    <property type="entry name" value="BETA-LACTAMASE FAMILY PROTEIN (AFU_ORTHOLOGUE AFUA_5G07500)"/>
    <property type="match status" value="1"/>
</dbReference>
<organism evidence="2 3">
    <name type="scientific">Mollisia scopiformis</name>
    <name type="common">Conifer needle endophyte fungus</name>
    <name type="synonym">Phialocephala scopiformis</name>
    <dbReference type="NCBI Taxonomy" id="149040"/>
    <lineage>
        <taxon>Eukaryota</taxon>
        <taxon>Fungi</taxon>
        <taxon>Dikarya</taxon>
        <taxon>Ascomycota</taxon>
        <taxon>Pezizomycotina</taxon>
        <taxon>Leotiomycetes</taxon>
        <taxon>Helotiales</taxon>
        <taxon>Mollisiaceae</taxon>
        <taxon>Mollisia</taxon>
    </lineage>
</organism>
<dbReference type="InterPro" id="IPR050789">
    <property type="entry name" value="Diverse_Enzym_Activities"/>
</dbReference>
<evidence type="ECO:0000313" key="2">
    <source>
        <dbReference type="EMBL" id="KUJ07886.1"/>
    </source>
</evidence>
<sequence>MEISTRLNRLQPLLEELFDLSSSPGISIGVLHEDVPAWTIHLGRRRISEPTPPDNDTLYNVASITKLMTAGVVANLVAKGLLDWDTPIREYLSEFGERRDEVGQNATITDLLSNRTGLSAQNTFWGVMKEDIFPGAEQIPRMACHIPAIGKFRESFIYSSWGYGLVTSAIERVTGKPFSACVEEYIFRPLGMVRSTTNLPQSDKVVFKHWVGIDGIAHEFPWSTYRGWSDETGFGGAVGARTTFTGYNGSMILDPQSQTAIVVLVNSLPLFDITDVAGQLILGAILEETNPPDYTSLSKSVRHVNTLLYDAYTAGLEKKKTEVPTQFPLKHYEGEYFDKARIICYSVCVYGDRQLQVRVKGSSLTCYILESWGGELFCLRPDREGELSQSMWPFTSLKSRMFMFNCSPEEVLSFTWHHDITPGSKPETFTKDSQKSIARL</sequence>
<protein>
    <submittedName>
        <fullName evidence="2">Beta-lactamase/transpeptidase-like protein</fullName>
    </submittedName>
</protein>
<dbReference type="KEGG" id="psco:LY89DRAFT_660156"/>
<dbReference type="InterPro" id="IPR012338">
    <property type="entry name" value="Beta-lactam/transpept-like"/>
</dbReference>
<proteinExistence type="predicted"/>
<feature type="domain" description="Beta-lactamase-related" evidence="1">
    <location>
        <begin position="22"/>
        <end position="205"/>
    </location>
</feature>
<dbReference type="InParanoid" id="A0A132B645"/>
<dbReference type="Proteomes" id="UP000070700">
    <property type="component" value="Unassembled WGS sequence"/>
</dbReference>
<dbReference type="RefSeq" id="XP_018062241.1">
    <property type="nucleotide sequence ID" value="XM_018212542.1"/>
</dbReference>
<dbReference type="Pfam" id="PF00144">
    <property type="entry name" value="Beta-lactamase"/>
    <property type="match status" value="1"/>
</dbReference>
<dbReference type="InterPro" id="IPR001466">
    <property type="entry name" value="Beta-lactam-related"/>
</dbReference>
<gene>
    <name evidence="2" type="ORF">LY89DRAFT_660156</name>
</gene>
<keyword evidence="3" id="KW-1185">Reference proteome</keyword>